<keyword evidence="3" id="KW-1185">Reference proteome</keyword>
<proteinExistence type="predicted"/>
<accession>A0ABR9UMK3</accession>
<organism evidence="2 3">
    <name type="scientific">Gloeocapsopsis crepidinum LEGE 06123</name>
    <dbReference type="NCBI Taxonomy" id="588587"/>
    <lineage>
        <taxon>Bacteria</taxon>
        <taxon>Bacillati</taxon>
        <taxon>Cyanobacteriota</taxon>
        <taxon>Cyanophyceae</taxon>
        <taxon>Oscillatoriophycideae</taxon>
        <taxon>Chroococcales</taxon>
        <taxon>Chroococcaceae</taxon>
        <taxon>Gloeocapsopsis</taxon>
    </lineage>
</organism>
<dbReference type="PANTHER" id="PTHR33918">
    <property type="entry name" value="OS01G0704200 PROTEIN"/>
    <property type="match status" value="1"/>
</dbReference>
<evidence type="ECO:0000313" key="2">
    <source>
        <dbReference type="EMBL" id="MBE9188860.1"/>
    </source>
</evidence>
<feature type="transmembrane region" description="Helical" evidence="1">
    <location>
        <begin position="12"/>
        <end position="30"/>
    </location>
</feature>
<feature type="transmembrane region" description="Helical" evidence="1">
    <location>
        <begin position="75"/>
        <end position="93"/>
    </location>
</feature>
<evidence type="ECO:0008006" key="4">
    <source>
        <dbReference type="Google" id="ProtNLM"/>
    </source>
</evidence>
<feature type="transmembrane region" description="Helical" evidence="1">
    <location>
        <begin position="50"/>
        <end position="68"/>
    </location>
</feature>
<protein>
    <recommendedName>
        <fullName evidence="4">SxtJ</fullName>
    </recommendedName>
</protein>
<dbReference type="Proteomes" id="UP000651156">
    <property type="component" value="Unassembled WGS sequence"/>
</dbReference>
<evidence type="ECO:0000256" key="1">
    <source>
        <dbReference type="SAM" id="Phobius"/>
    </source>
</evidence>
<sequence length="170" mass="19827">MILITERLIIENLLFFTLATSFLIFAGWLWRHAKPFSLPQPLPNWFKAWFATVIVLGVLLPLVTILWAASQGDRIVVLVLVSYFVMLGLQILSESLTVNRFQSCVWVTIPCLYLPYRLWQLYSGLTLINLENDLWVQSILIAEMVLWTFNYGVHLSQIPWLLRWETSQNN</sequence>
<dbReference type="RefSeq" id="WP_193929776.1">
    <property type="nucleotide sequence ID" value="NZ_CAWPMZ010000041.1"/>
</dbReference>
<keyword evidence="1" id="KW-0812">Transmembrane</keyword>
<gene>
    <name evidence="2" type="ORF">IQ230_00465</name>
</gene>
<dbReference type="EMBL" id="JADEWN010000001">
    <property type="protein sequence ID" value="MBE9188860.1"/>
    <property type="molecule type" value="Genomic_DNA"/>
</dbReference>
<keyword evidence="1" id="KW-1133">Transmembrane helix</keyword>
<evidence type="ECO:0000313" key="3">
    <source>
        <dbReference type="Proteomes" id="UP000651156"/>
    </source>
</evidence>
<name>A0ABR9UMK3_9CHRO</name>
<keyword evidence="1" id="KW-0472">Membrane</keyword>
<comment type="caution">
    <text evidence="2">The sequence shown here is derived from an EMBL/GenBank/DDBJ whole genome shotgun (WGS) entry which is preliminary data.</text>
</comment>
<reference evidence="2 3" key="1">
    <citation type="submission" date="2020-10" db="EMBL/GenBank/DDBJ databases">
        <authorList>
            <person name="Castelo-Branco R."/>
            <person name="Eusebio N."/>
            <person name="Adriana R."/>
            <person name="Vieira A."/>
            <person name="Brugerolle De Fraissinette N."/>
            <person name="Rezende De Castro R."/>
            <person name="Schneider M.P."/>
            <person name="Vasconcelos V."/>
            <person name="Leao P.N."/>
        </authorList>
    </citation>
    <scope>NUCLEOTIDE SEQUENCE [LARGE SCALE GENOMIC DNA]</scope>
    <source>
        <strain evidence="2 3">LEGE 06123</strain>
    </source>
</reference>